<keyword evidence="3" id="KW-0406">Ion transport</keyword>
<evidence type="ECO:0000256" key="2">
    <source>
        <dbReference type="ARBA" id="ARBA00022448"/>
    </source>
</evidence>
<dbReference type="AlphaFoldDB" id="G9X0Y6"/>
<gene>
    <name evidence="4" type="ORF">HMPREF9629_02072</name>
</gene>
<organism evidence="4 5">
    <name type="scientific">Peptoanaerobacter stomatis</name>
    <dbReference type="NCBI Taxonomy" id="796937"/>
    <lineage>
        <taxon>Bacteria</taxon>
        <taxon>Bacillati</taxon>
        <taxon>Bacillota</taxon>
        <taxon>Clostridia</taxon>
        <taxon>Peptostreptococcales</taxon>
        <taxon>Filifactoraceae</taxon>
        <taxon>Peptoanaerobacter</taxon>
    </lineage>
</organism>
<dbReference type="RefSeq" id="WP_009526288.1">
    <property type="nucleotide sequence ID" value="NZ_JH414567.1"/>
</dbReference>
<dbReference type="BioCyc" id="EBAC796937-HMP:GMGH-2096-MONOMER"/>
<dbReference type="InterPro" id="IPR036079">
    <property type="entry name" value="ATPase_csu/dsu_sf"/>
</dbReference>
<evidence type="ECO:0000256" key="3">
    <source>
        <dbReference type="ARBA" id="ARBA00023065"/>
    </source>
</evidence>
<sequence length="346" mass="40981">MGNNFHAVNAKIGVLKKGIFNDDDYNKLLSFSKREDVINYLKNNPIYKDQIQEYEENSPRNRYAMEFMIHKTETEIFRKLEHFLFGEDKMLVEAMLTRYEFEDIKIILRSIVENEKINLAKETLMYGTSNHVNYDKLSKCDNIHQALDILKGTIYRRALLSLADEDVLRLHFHVEMNLDSLYFIAVKKATEKLSKSSQEILNSYYSTIIDTINLQWIIRAKRFYNLSNEEIYNYTLRFGKYIKGDFLKSLVYSENGQEIMDKLKGTKLESLLRNNEEGKIISYRNIQGYIYNNQLKKLKSYQNTISTFLKFIIQVLIQNENMTRIAEAQKYSLSKEETRKYLISTH</sequence>
<dbReference type="Gene3D" id="1.20.1690.10">
    <property type="entry name" value="V-type ATP synthase subunit C domain"/>
    <property type="match status" value="2"/>
</dbReference>
<reference evidence="4 5" key="1">
    <citation type="submission" date="2011-08" db="EMBL/GenBank/DDBJ databases">
        <title>The Genome Sequence of Eubacteriaceae bacterium ACC19a.</title>
        <authorList>
            <consortium name="The Broad Institute Genome Sequencing Platform"/>
            <person name="Earl A."/>
            <person name="Ward D."/>
            <person name="Feldgarden M."/>
            <person name="Gevers D."/>
            <person name="Sizova M."/>
            <person name="Hazen A."/>
            <person name="Epstein S."/>
            <person name="Young S.K."/>
            <person name="Zeng Q."/>
            <person name="Gargeya S."/>
            <person name="Fitzgerald M."/>
            <person name="Haas B."/>
            <person name="Abouelleil A."/>
            <person name="Alvarado L."/>
            <person name="Arachchi H.M."/>
            <person name="Berlin A."/>
            <person name="Brown A."/>
            <person name="Chapman S.B."/>
            <person name="Chen Z."/>
            <person name="Dunbar C."/>
            <person name="Freedman E."/>
            <person name="Gearin G."/>
            <person name="Gellesch M."/>
            <person name="Goldberg J."/>
            <person name="Griggs A."/>
            <person name="Gujja S."/>
            <person name="Heiman D."/>
            <person name="Howarth C."/>
            <person name="Larson L."/>
            <person name="Lui A."/>
            <person name="MacDonald P.J.P."/>
            <person name="Montmayeur A."/>
            <person name="Murphy C."/>
            <person name="Neiman D."/>
            <person name="Pearson M."/>
            <person name="Priest M."/>
            <person name="Roberts A."/>
            <person name="Saif S."/>
            <person name="Shea T."/>
            <person name="Shenoy N."/>
            <person name="Sisk P."/>
            <person name="Stolte C."/>
            <person name="Sykes S."/>
            <person name="Wortman J."/>
            <person name="Nusbaum C."/>
            <person name="Birren B."/>
        </authorList>
    </citation>
    <scope>NUCLEOTIDE SEQUENCE [LARGE SCALE GENOMIC DNA]</scope>
    <source>
        <strain evidence="4 5">ACC19a</strain>
    </source>
</reference>
<name>G9X0Y6_9FIRM</name>
<dbReference type="InterPro" id="IPR002843">
    <property type="entry name" value="ATPase_V0-cplx_csu/dsu"/>
</dbReference>
<proteinExistence type="inferred from homology"/>
<comment type="caution">
    <text evidence="4">The sequence shown here is derived from an EMBL/GenBank/DDBJ whole genome shotgun (WGS) entry which is preliminary data.</text>
</comment>
<dbReference type="HOGENOM" id="CLU_064887_1_1_9"/>
<dbReference type="InterPro" id="IPR044911">
    <property type="entry name" value="V-type_ATPase_csu/dsu_dom_3"/>
</dbReference>
<dbReference type="SUPFAM" id="SSF103486">
    <property type="entry name" value="V-type ATP synthase subunit C"/>
    <property type="match status" value="1"/>
</dbReference>
<dbReference type="Proteomes" id="UP000006437">
    <property type="component" value="Unassembled WGS sequence"/>
</dbReference>
<comment type="similarity">
    <text evidence="1">Belongs to the V-ATPase V0D/AC39 subunit family.</text>
</comment>
<protein>
    <recommendedName>
        <fullName evidence="6">ATP synthase, subunit C</fullName>
    </recommendedName>
</protein>
<dbReference type="EMBL" id="AFZE01000022">
    <property type="protein sequence ID" value="EHL14747.1"/>
    <property type="molecule type" value="Genomic_DNA"/>
</dbReference>
<dbReference type="InterPro" id="IPR035067">
    <property type="entry name" value="V-type_ATPase_csu/dsu"/>
</dbReference>
<dbReference type="PANTHER" id="PTHR38682:SF1">
    <property type="entry name" value="V-TYPE ATP SYNTHASE SUBUNIT C"/>
    <property type="match status" value="1"/>
</dbReference>
<dbReference type="InterPro" id="IPR050873">
    <property type="entry name" value="V-ATPase_V0D/AC39_subunit"/>
</dbReference>
<dbReference type="Gene3D" id="1.10.132.50">
    <property type="entry name" value="ATP synthase (C/AC39) subunit, domain 3"/>
    <property type="match status" value="1"/>
</dbReference>
<dbReference type="PATRIC" id="fig|796937.3.peg.1284"/>
<keyword evidence="2" id="KW-0813">Transport</keyword>
<evidence type="ECO:0000313" key="4">
    <source>
        <dbReference type="EMBL" id="EHL14747.1"/>
    </source>
</evidence>
<evidence type="ECO:0000313" key="5">
    <source>
        <dbReference type="Proteomes" id="UP000006437"/>
    </source>
</evidence>
<accession>G9X0Y6</accession>
<evidence type="ECO:0008006" key="6">
    <source>
        <dbReference type="Google" id="ProtNLM"/>
    </source>
</evidence>
<dbReference type="PANTHER" id="PTHR38682">
    <property type="entry name" value="V-TYPE ATP SYNTHASE SUBUNIT C"/>
    <property type="match status" value="1"/>
</dbReference>
<evidence type="ECO:0000256" key="1">
    <source>
        <dbReference type="ARBA" id="ARBA00006709"/>
    </source>
</evidence>
<dbReference type="Pfam" id="PF01992">
    <property type="entry name" value="vATP-synt_AC39"/>
    <property type="match status" value="1"/>
</dbReference>
<dbReference type="GO" id="GO:0046961">
    <property type="term" value="F:proton-transporting ATPase activity, rotational mechanism"/>
    <property type="evidence" value="ECO:0007669"/>
    <property type="project" value="InterPro"/>
</dbReference>